<dbReference type="SUPFAM" id="SSF48403">
    <property type="entry name" value="Ankyrin repeat"/>
    <property type="match status" value="1"/>
</dbReference>
<name>A0A0N4VFQ6_ENTVE</name>
<keyword evidence="2" id="KW-1185">Reference proteome</keyword>
<reference evidence="3" key="1">
    <citation type="submission" date="2017-02" db="UniProtKB">
        <authorList>
            <consortium name="WormBaseParasite"/>
        </authorList>
    </citation>
    <scope>IDENTIFICATION</scope>
</reference>
<dbReference type="EMBL" id="UXUI01009741">
    <property type="protein sequence ID" value="VDD94242.1"/>
    <property type="molecule type" value="Genomic_DNA"/>
</dbReference>
<sequence>MEFPYIEQLCEQSKKGDLESIRRLLYEHRKDFDEGHIKEAMKKALFVASEFGLLEILWFFVNYGVNVTVRDKDGVNNQT</sequence>
<evidence type="ECO:0000313" key="1">
    <source>
        <dbReference type="EMBL" id="VDD94242.1"/>
    </source>
</evidence>
<dbReference type="WBParaSite" id="EVEC_0000958301-mRNA-1">
    <property type="protein sequence ID" value="EVEC_0000958301-mRNA-1"/>
    <property type="gene ID" value="EVEC_0000958301"/>
</dbReference>
<dbReference type="OrthoDB" id="5946465at2759"/>
<protein>
    <submittedName>
        <fullName evidence="3">ANK_REP_REGION domain-containing protein</fullName>
    </submittedName>
</protein>
<dbReference type="Proteomes" id="UP000274131">
    <property type="component" value="Unassembled WGS sequence"/>
</dbReference>
<organism evidence="3">
    <name type="scientific">Enterobius vermicularis</name>
    <name type="common">Human pinworm</name>
    <dbReference type="NCBI Taxonomy" id="51028"/>
    <lineage>
        <taxon>Eukaryota</taxon>
        <taxon>Metazoa</taxon>
        <taxon>Ecdysozoa</taxon>
        <taxon>Nematoda</taxon>
        <taxon>Chromadorea</taxon>
        <taxon>Rhabditida</taxon>
        <taxon>Spirurina</taxon>
        <taxon>Oxyuridomorpha</taxon>
        <taxon>Oxyuroidea</taxon>
        <taxon>Oxyuridae</taxon>
        <taxon>Enterobius</taxon>
    </lineage>
</organism>
<accession>A0A0N4VFQ6</accession>
<dbReference type="Gene3D" id="1.25.40.20">
    <property type="entry name" value="Ankyrin repeat-containing domain"/>
    <property type="match status" value="1"/>
</dbReference>
<evidence type="ECO:0000313" key="3">
    <source>
        <dbReference type="WBParaSite" id="EVEC_0000958301-mRNA-1"/>
    </source>
</evidence>
<gene>
    <name evidence="1" type="ORF">EVEC_LOCUS8993</name>
</gene>
<proteinExistence type="predicted"/>
<reference evidence="1 2" key="2">
    <citation type="submission" date="2018-10" db="EMBL/GenBank/DDBJ databases">
        <authorList>
            <consortium name="Pathogen Informatics"/>
        </authorList>
    </citation>
    <scope>NUCLEOTIDE SEQUENCE [LARGE SCALE GENOMIC DNA]</scope>
</reference>
<dbReference type="InterPro" id="IPR036770">
    <property type="entry name" value="Ankyrin_rpt-contain_sf"/>
</dbReference>
<evidence type="ECO:0000313" key="2">
    <source>
        <dbReference type="Proteomes" id="UP000274131"/>
    </source>
</evidence>
<dbReference type="AlphaFoldDB" id="A0A0N4VFQ6"/>